<organism evidence="2 3">
    <name type="scientific">Phycisphaera mikurensis (strain NBRC 102666 / KCTC 22515 / FYK2301M01)</name>
    <dbReference type="NCBI Taxonomy" id="1142394"/>
    <lineage>
        <taxon>Bacteria</taxon>
        <taxon>Pseudomonadati</taxon>
        <taxon>Planctomycetota</taxon>
        <taxon>Phycisphaerae</taxon>
        <taxon>Phycisphaerales</taxon>
        <taxon>Phycisphaeraceae</taxon>
        <taxon>Phycisphaera</taxon>
    </lineage>
</organism>
<dbReference type="GO" id="GO:0016746">
    <property type="term" value="F:acyltransferase activity"/>
    <property type="evidence" value="ECO:0007669"/>
    <property type="project" value="InterPro"/>
</dbReference>
<dbReference type="HOGENOM" id="CLU_097817_0_0_0"/>
<gene>
    <name evidence="2" type="ordered locus">PSMK_07730</name>
</gene>
<dbReference type="eggNOG" id="COG0204">
    <property type="taxonomic scope" value="Bacteria"/>
</dbReference>
<dbReference type="AlphaFoldDB" id="I0ICE4"/>
<dbReference type="RefSeq" id="WP_014436152.1">
    <property type="nucleotide sequence ID" value="NC_017080.1"/>
</dbReference>
<dbReference type="InterPro" id="IPR002123">
    <property type="entry name" value="Plipid/glycerol_acylTrfase"/>
</dbReference>
<dbReference type="EMBL" id="AP012338">
    <property type="protein sequence ID" value="BAM02932.1"/>
    <property type="molecule type" value="Genomic_DNA"/>
</dbReference>
<evidence type="ECO:0000313" key="2">
    <source>
        <dbReference type="EMBL" id="BAM02932.1"/>
    </source>
</evidence>
<dbReference type="CDD" id="cd06551">
    <property type="entry name" value="LPLAT"/>
    <property type="match status" value="1"/>
</dbReference>
<dbReference type="SMART" id="SM00563">
    <property type="entry name" value="PlsC"/>
    <property type="match status" value="1"/>
</dbReference>
<dbReference type="KEGG" id="phm:PSMK_07730"/>
<accession>I0ICE4</accession>
<evidence type="ECO:0000259" key="1">
    <source>
        <dbReference type="SMART" id="SM00563"/>
    </source>
</evidence>
<feature type="domain" description="Phospholipid/glycerol acyltransferase" evidence="1">
    <location>
        <begin position="57"/>
        <end position="183"/>
    </location>
</feature>
<name>I0ICE4_PHYMF</name>
<sequence>MSRPGRAADRDLPAVWEPAVRGFTWYARRYVAKHFHAVRLLRASRPALSGLPREAPVLVVMNHAAWWDPMTCVVLRSITPMREGVSYAPIHAEMLERYGVFKRLGFFGVDPGSAAGGRAFLRAGVAALKTPGASLWVTGQGAFTDPRVRPVRLRPGLAHLCVRLARDPRAGRVVVLPLAVEYPFWHDKTPELLIAAGTPTPLPELAGEAGGVDAAQRALEGGLEDAMDRLAVAAERQDPARFDTVLGGTAGPGGIYGLWGRAKAWARGRPYVAEHGEDARG</sequence>
<reference evidence="2 3" key="1">
    <citation type="submission" date="2012-02" db="EMBL/GenBank/DDBJ databases">
        <title>Complete genome sequence of Phycisphaera mikurensis NBRC 102666.</title>
        <authorList>
            <person name="Ankai A."/>
            <person name="Hosoyama A."/>
            <person name="Terui Y."/>
            <person name="Sekine M."/>
            <person name="Fukai R."/>
            <person name="Kato Y."/>
            <person name="Nakamura S."/>
            <person name="Yamada-Narita S."/>
            <person name="Kawakoshi A."/>
            <person name="Fukunaga Y."/>
            <person name="Yamazaki S."/>
            <person name="Fujita N."/>
        </authorList>
    </citation>
    <scope>NUCLEOTIDE SEQUENCE [LARGE SCALE GENOMIC DNA]</scope>
    <source>
        <strain evidence="3">NBRC 102666 / KCTC 22515 / FYK2301M01</strain>
    </source>
</reference>
<protein>
    <recommendedName>
        <fullName evidence="1">Phospholipid/glycerol acyltransferase domain-containing protein</fullName>
    </recommendedName>
</protein>
<dbReference type="OrthoDB" id="152799at2"/>
<proteinExistence type="predicted"/>
<evidence type="ECO:0000313" key="3">
    <source>
        <dbReference type="Proteomes" id="UP000007881"/>
    </source>
</evidence>
<dbReference type="Proteomes" id="UP000007881">
    <property type="component" value="Chromosome"/>
</dbReference>
<keyword evidence="3" id="KW-1185">Reference proteome</keyword>
<dbReference type="STRING" id="1142394.PSMK_07730"/>